<evidence type="ECO:0000259" key="2">
    <source>
        <dbReference type="Pfam" id="PF04909"/>
    </source>
</evidence>
<proteinExistence type="predicted"/>
<dbReference type="Pfam" id="PF04909">
    <property type="entry name" value="Amidohydro_2"/>
    <property type="match status" value="1"/>
</dbReference>
<evidence type="ECO:0000313" key="3">
    <source>
        <dbReference type="EMBL" id="MBW8724607.1"/>
    </source>
</evidence>
<dbReference type="PROSITE" id="PS51257">
    <property type="entry name" value="PROKAR_LIPOPROTEIN"/>
    <property type="match status" value="1"/>
</dbReference>
<dbReference type="Gene3D" id="3.20.20.140">
    <property type="entry name" value="Metal-dependent hydrolases"/>
    <property type="match status" value="1"/>
</dbReference>
<evidence type="ECO:0000256" key="1">
    <source>
        <dbReference type="SAM" id="MobiDB-lite"/>
    </source>
</evidence>
<reference evidence="3" key="1">
    <citation type="submission" date="2020-06" db="EMBL/GenBank/DDBJ databases">
        <title>Stable isotope informed genome-resolved metagenomics uncovers potential trophic interactions in rhizosphere soil.</title>
        <authorList>
            <person name="Starr E.P."/>
            <person name="Shi S."/>
            <person name="Blazewicz S.J."/>
            <person name="Koch B.J."/>
            <person name="Probst A.J."/>
            <person name="Hungate B.A."/>
            <person name="Pett-Ridge J."/>
            <person name="Firestone M.K."/>
            <person name="Banfield J.F."/>
        </authorList>
    </citation>
    <scope>NUCLEOTIDE SEQUENCE</scope>
    <source>
        <strain evidence="3">YM_69_17</strain>
    </source>
</reference>
<dbReference type="Proteomes" id="UP000700706">
    <property type="component" value="Unassembled WGS sequence"/>
</dbReference>
<dbReference type="InterPro" id="IPR032466">
    <property type="entry name" value="Metal_Hydrolase"/>
</dbReference>
<evidence type="ECO:0000313" key="4">
    <source>
        <dbReference type="Proteomes" id="UP000700706"/>
    </source>
</evidence>
<dbReference type="EMBL" id="JAEKLZ010000121">
    <property type="protein sequence ID" value="MBW8724607.1"/>
    <property type="molecule type" value="Genomic_DNA"/>
</dbReference>
<gene>
    <name evidence="3" type="ORF">JF625_05555</name>
</gene>
<protein>
    <submittedName>
        <fullName evidence="3">Amidohydrolase family protein</fullName>
    </submittedName>
</protein>
<feature type="compositionally biased region" description="Low complexity" evidence="1">
    <location>
        <begin position="573"/>
        <end position="587"/>
    </location>
</feature>
<name>A0A952FHU0_9PROT</name>
<dbReference type="GO" id="GO:0016787">
    <property type="term" value="F:hydrolase activity"/>
    <property type="evidence" value="ECO:0007669"/>
    <property type="project" value="InterPro"/>
</dbReference>
<sequence>MPSDIDRRGFIHSVLLPAFAAACRPMPRSDLGKADGEIVDVHCHLFNGKDLPIVTFITKVVIPKNERANLWASPAHGVEDPTVLEWVMELFKNRLLARTPSAADEIAYLRGRTRQWSSGTKQDAESQMVDALTDVVRGPQSGADAAPADRNLKIDGLRNLLIEQGGGAETWSLNRSAPMSERDARQIALAAYGRRTSLGTYLRWATLFMQYRHELAKRLIDNLVENCRTPVLLVPLMIDYSKWLGEEPAKGSSLRQQAEVFGLISQQRRTAPAIHGMVAYDPLRAVYHEQRPHTDPEDPLETVETAFREHGFLGAKLYPPMGFRATGNTGDQHYPPKILEQLGLDRAKLGSALDTALEGLYKLCLRYDAPVIAHGSITQGAGLDYAKRTDPAYWLRVLKLKPGLRVCIAHQGHFGYRSEAPETGGQIYEDIIGGYIKANPDSHLYMDISYLSEALGTSPASRQCYADRLSGWVRDYDPKAEHILFGTDWIMVGIEKASDIYTQSVAGFLQNDCQFTDGQVNRILRQNAGRYLGLREGDETRNRILGFYAANDMPASLLPRFWEEAEPAPAVTRPSAPAACSSSRAAS</sequence>
<accession>A0A952FHU0</accession>
<dbReference type="InterPro" id="IPR006680">
    <property type="entry name" value="Amidohydro-rel"/>
</dbReference>
<comment type="caution">
    <text evidence="3">The sequence shown here is derived from an EMBL/GenBank/DDBJ whole genome shotgun (WGS) entry which is preliminary data.</text>
</comment>
<organism evidence="3 4">
    <name type="scientific">Inquilinus limosus</name>
    <dbReference type="NCBI Taxonomy" id="171674"/>
    <lineage>
        <taxon>Bacteria</taxon>
        <taxon>Pseudomonadati</taxon>
        <taxon>Pseudomonadota</taxon>
        <taxon>Alphaproteobacteria</taxon>
        <taxon>Rhodospirillales</taxon>
        <taxon>Rhodospirillaceae</taxon>
        <taxon>Inquilinus</taxon>
    </lineage>
</organism>
<feature type="domain" description="Amidohydrolase-related" evidence="2">
    <location>
        <begin position="294"/>
        <end position="534"/>
    </location>
</feature>
<dbReference type="AlphaFoldDB" id="A0A952FHU0"/>
<dbReference type="SUPFAM" id="SSF51556">
    <property type="entry name" value="Metallo-dependent hydrolases"/>
    <property type="match status" value="1"/>
</dbReference>
<feature type="region of interest" description="Disordered" evidence="1">
    <location>
        <begin position="568"/>
        <end position="587"/>
    </location>
</feature>